<dbReference type="InterPro" id="IPR000943">
    <property type="entry name" value="RNA_pol_sigma70"/>
</dbReference>
<organism evidence="10 11">
    <name type="scientific">Candidatus Galacturonatibacter soehngenii</name>
    <dbReference type="NCBI Taxonomy" id="2307010"/>
    <lineage>
        <taxon>Bacteria</taxon>
        <taxon>Bacillati</taxon>
        <taxon>Bacillota</taxon>
        <taxon>Clostridia</taxon>
        <taxon>Lachnospirales</taxon>
        <taxon>Lachnospiraceae</taxon>
        <taxon>Candidatus Galacturonatibacter</taxon>
    </lineage>
</organism>
<dbReference type="EMBL" id="WAGX01000003">
    <property type="protein sequence ID" value="KAB1440499.1"/>
    <property type="molecule type" value="Genomic_DNA"/>
</dbReference>
<dbReference type="InterPro" id="IPR007627">
    <property type="entry name" value="RNA_pol_sigma70_r2"/>
</dbReference>
<dbReference type="InterPro" id="IPR014284">
    <property type="entry name" value="RNA_pol_sigma-70_dom"/>
</dbReference>
<sequence>MDKYTKMSDEELISLAQNGNNQVVDYLMEKYKNFVRKKAYELFMIGGDNDDLIQEGMIGLFKAVRDYNRQKDTSFFTFADLCISRQMYTAIHASKRKKHIPLNTYISLYAGISEEENDEHTLMNRVYSIHDKNPEELFIDKENEGYIEEQMQENLSTFEMQVINLYLTGMSYVRIAEILERTPKSVDNAIQRIRSKLSFILSEKS</sequence>
<dbReference type="NCBIfam" id="NF006145">
    <property type="entry name" value="PRK08295.1-2"/>
    <property type="match status" value="1"/>
</dbReference>
<evidence type="ECO:0000313" key="10">
    <source>
        <dbReference type="EMBL" id="KAB1440499.1"/>
    </source>
</evidence>
<dbReference type="InterPro" id="IPR000792">
    <property type="entry name" value="Tscrpt_reg_LuxR_C"/>
</dbReference>
<dbReference type="SUPFAM" id="SSF46894">
    <property type="entry name" value="C-terminal effector domain of the bipartite response regulators"/>
    <property type="match status" value="1"/>
</dbReference>
<dbReference type="Proteomes" id="UP000461768">
    <property type="component" value="Unassembled WGS sequence"/>
</dbReference>
<keyword evidence="5" id="KW-0238">DNA-binding</keyword>
<dbReference type="OrthoDB" id="9783788at2"/>
<dbReference type="GO" id="GO:0003677">
    <property type="term" value="F:DNA binding"/>
    <property type="evidence" value="ECO:0007669"/>
    <property type="project" value="UniProtKB-KW"/>
</dbReference>
<dbReference type="PANTHER" id="PTHR30385">
    <property type="entry name" value="SIGMA FACTOR F FLAGELLAR"/>
    <property type="match status" value="1"/>
</dbReference>
<keyword evidence="11" id="KW-1185">Reference proteome</keyword>
<dbReference type="NCBIfam" id="NF006148">
    <property type="entry name" value="PRK08295.1-5"/>
    <property type="match status" value="1"/>
</dbReference>
<reference evidence="10 11" key="2">
    <citation type="submission" date="2020-02" db="EMBL/GenBank/DDBJ databases">
        <title>Candidatus Galacturonibacter soehngenii shows hetero-acetogenic catabolism of galacturonic acid but lacks a canonical carbon monoxide dehydrogenase/acetyl-CoA synthase complex.</title>
        <authorList>
            <person name="Diender M."/>
            <person name="Stouten G.R."/>
            <person name="Petersen J.F."/>
            <person name="Nielsen P.H."/>
            <person name="Dueholm M.S."/>
            <person name="Pronk J.T."/>
            <person name="Van Loosdrecht M.C.M."/>
        </authorList>
    </citation>
    <scope>NUCLEOTIDE SEQUENCE [LARGE SCALE GENOMIC DNA]</scope>
    <source>
        <strain evidence="10">GalUA</strain>
    </source>
</reference>
<dbReference type="PROSITE" id="PS00622">
    <property type="entry name" value="HTH_LUXR_1"/>
    <property type="match status" value="1"/>
</dbReference>
<accession>A0A7V7QNB6</accession>
<dbReference type="Gene3D" id="1.20.120.1810">
    <property type="match status" value="1"/>
</dbReference>
<dbReference type="Pfam" id="PF08281">
    <property type="entry name" value="Sigma70_r4_2"/>
    <property type="match status" value="1"/>
</dbReference>
<dbReference type="Pfam" id="PF04542">
    <property type="entry name" value="Sigma70_r2"/>
    <property type="match status" value="1"/>
</dbReference>
<keyword evidence="6" id="KW-0804">Transcription</keyword>
<gene>
    <name evidence="10" type="primary">sigH</name>
    <name evidence="10" type="ORF">F7O84_01300</name>
</gene>
<feature type="domain" description="RNA polymerase sigma-70" evidence="9">
    <location>
        <begin position="51"/>
        <end position="64"/>
    </location>
</feature>
<keyword evidence="3" id="KW-0805">Transcription regulation</keyword>
<comment type="function">
    <text evidence="7">Sigma factors are initiation factors that promote the attachment of RNA polymerase to specific initiation sites and are then released. Sigma-S contributes to the protection against external stress, thus playing a role in cellular fitness and survival.</text>
</comment>
<dbReference type="PROSITE" id="PS00715">
    <property type="entry name" value="SIGMA70_1"/>
    <property type="match status" value="1"/>
</dbReference>
<evidence type="ECO:0000313" key="11">
    <source>
        <dbReference type="Proteomes" id="UP000461768"/>
    </source>
</evidence>
<dbReference type="InterPro" id="IPR016371">
    <property type="entry name" value="RNA_pol_sigma-H_factor"/>
</dbReference>
<proteinExistence type="inferred from homology"/>
<evidence type="ECO:0000256" key="5">
    <source>
        <dbReference type="ARBA" id="ARBA00023125"/>
    </source>
</evidence>
<dbReference type="PIRSF" id="PIRSF002939">
    <property type="entry name" value="RNA_polymerase_sigma-H_factor"/>
    <property type="match status" value="1"/>
</dbReference>
<dbReference type="InterPro" id="IPR013325">
    <property type="entry name" value="RNA_pol_sigma_r2"/>
</dbReference>
<dbReference type="Gene3D" id="1.10.10.10">
    <property type="entry name" value="Winged helix-like DNA-binding domain superfamily/Winged helix DNA-binding domain"/>
    <property type="match status" value="1"/>
</dbReference>
<protein>
    <recommendedName>
        <fullName evidence="2">RNA polymerase sigma factor SigS</fullName>
    </recommendedName>
</protein>
<feature type="domain" description="HTH luxR-type" evidence="8">
    <location>
        <begin position="169"/>
        <end position="196"/>
    </location>
</feature>
<dbReference type="AlphaFoldDB" id="A0A7V7QNB6"/>
<dbReference type="PANTHER" id="PTHR30385:SF1">
    <property type="entry name" value="RNA POLYMERASE SIGMA-H FACTOR"/>
    <property type="match status" value="1"/>
</dbReference>
<evidence type="ECO:0000256" key="2">
    <source>
        <dbReference type="ARBA" id="ARBA00021245"/>
    </source>
</evidence>
<evidence type="ECO:0000256" key="4">
    <source>
        <dbReference type="ARBA" id="ARBA00023082"/>
    </source>
</evidence>
<dbReference type="InterPro" id="IPR013249">
    <property type="entry name" value="RNA_pol_sigma70_r4_t2"/>
</dbReference>
<name>A0A7V7QNB6_9FIRM</name>
<evidence type="ECO:0000259" key="9">
    <source>
        <dbReference type="PROSITE" id="PS00715"/>
    </source>
</evidence>
<dbReference type="GO" id="GO:0006352">
    <property type="term" value="P:DNA-templated transcription initiation"/>
    <property type="evidence" value="ECO:0007669"/>
    <property type="project" value="InterPro"/>
</dbReference>
<evidence type="ECO:0000256" key="1">
    <source>
        <dbReference type="ARBA" id="ARBA00007788"/>
    </source>
</evidence>
<comment type="caution">
    <text evidence="10">The sequence shown here is derived from an EMBL/GenBank/DDBJ whole genome shotgun (WGS) entry which is preliminary data.</text>
</comment>
<evidence type="ECO:0000256" key="7">
    <source>
        <dbReference type="ARBA" id="ARBA00024701"/>
    </source>
</evidence>
<keyword evidence="4" id="KW-0731">Sigma factor</keyword>
<dbReference type="SUPFAM" id="SSF88946">
    <property type="entry name" value="Sigma2 domain of RNA polymerase sigma factors"/>
    <property type="match status" value="1"/>
</dbReference>
<dbReference type="InterPro" id="IPR036388">
    <property type="entry name" value="WH-like_DNA-bd_sf"/>
</dbReference>
<dbReference type="NCBIfam" id="TIGR02937">
    <property type="entry name" value="sigma70-ECF"/>
    <property type="match status" value="1"/>
</dbReference>
<reference evidence="10 11" key="1">
    <citation type="submission" date="2019-09" db="EMBL/GenBank/DDBJ databases">
        <authorList>
            <person name="Valk L.C."/>
        </authorList>
    </citation>
    <scope>NUCLEOTIDE SEQUENCE [LARGE SCALE GENOMIC DNA]</scope>
    <source>
        <strain evidence="10">GalUA</strain>
    </source>
</reference>
<evidence type="ECO:0000256" key="6">
    <source>
        <dbReference type="ARBA" id="ARBA00023163"/>
    </source>
</evidence>
<dbReference type="RefSeq" id="WP_151141001.1">
    <property type="nucleotide sequence ID" value="NZ_WAGX01000003.1"/>
</dbReference>
<comment type="similarity">
    <text evidence="1">Belongs to the sigma-70 factor family.</text>
</comment>
<dbReference type="InterPro" id="IPR016032">
    <property type="entry name" value="Sig_transdc_resp-reg_C-effctor"/>
</dbReference>
<dbReference type="GO" id="GO:0016987">
    <property type="term" value="F:sigma factor activity"/>
    <property type="evidence" value="ECO:0007669"/>
    <property type="project" value="UniProtKB-KW"/>
</dbReference>
<evidence type="ECO:0000256" key="3">
    <source>
        <dbReference type="ARBA" id="ARBA00023015"/>
    </source>
</evidence>
<evidence type="ECO:0000259" key="8">
    <source>
        <dbReference type="PROSITE" id="PS00622"/>
    </source>
</evidence>